<dbReference type="PRINTS" id="PR00990">
    <property type="entry name" value="RIBOKINASE"/>
</dbReference>
<dbReference type="HAMAP" id="MF_01987">
    <property type="entry name" value="Ribokinase"/>
    <property type="match status" value="1"/>
</dbReference>
<feature type="binding site" evidence="9">
    <location>
        <position position="289"/>
    </location>
    <ligand>
        <name>K(+)</name>
        <dbReference type="ChEBI" id="CHEBI:29103"/>
    </ligand>
</feature>
<reference evidence="11 12" key="1">
    <citation type="submission" date="2020-12" db="EMBL/GenBank/DDBJ databases">
        <authorList>
            <person name="Awala S.I."/>
            <person name="Gwak J.-H."/>
            <person name="Kim S.-J."/>
            <person name="Rhee S.-K."/>
        </authorList>
    </citation>
    <scope>NUCLEOTIDE SEQUENCE [LARGE SCALE GENOMIC DNA]</scope>
    <source>
        <strain evidence="11 12">IT5</strain>
    </source>
</reference>
<dbReference type="Proteomes" id="UP000663088">
    <property type="component" value="Chromosome"/>
</dbReference>
<dbReference type="InterPro" id="IPR029056">
    <property type="entry name" value="Ribokinase-like"/>
</dbReference>
<evidence type="ECO:0000256" key="3">
    <source>
        <dbReference type="ARBA" id="ARBA00022741"/>
    </source>
</evidence>
<keyword evidence="5 9" id="KW-0067">ATP-binding</keyword>
<keyword evidence="6 9" id="KW-0460">Magnesium</keyword>
<sequence>MLWIVGSCNVDLTVNVESFPAAGETVLARESSLSIGGKGANQAVAAALWNVKPRFIGCVGNDPWGKRVCQELSRYGLDVSLITVSESHPTGIAWIEIDEKGNNRITVAAGANFDLSADQVLGNLAGLTSRDYLLSQLEIPLQTVESAFEYAKDKGAKTLLNPSPCVGRLNRLFSLTDYLVLNERECCKLAAVSSFFDEKEKVKSFFFQWGISVLVVTTGPSGAFVFEQGGSINHILPPAVQVVDSSGAGDAFLGTFAAWIESGKTLEEALRAATVSGSLACTRRGTMSSFPQAQDVLLQLSKTPL</sequence>
<comment type="caution">
    <text evidence="9">Lacks conserved residue(s) required for the propagation of feature annotation.</text>
</comment>
<dbReference type="EMBL" id="CP065956">
    <property type="protein sequence ID" value="QSR86787.1"/>
    <property type="molecule type" value="Genomic_DNA"/>
</dbReference>
<evidence type="ECO:0000256" key="4">
    <source>
        <dbReference type="ARBA" id="ARBA00022777"/>
    </source>
</evidence>
<feature type="binding site" evidence="9">
    <location>
        <position position="283"/>
    </location>
    <ligand>
        <name>K(+)</name>
        <dbReference type="ChEBI" id="CHEBI:29103"/>
    </ligand>
</feature>
<feature type="domain" description="Carbohydrate kinase PfkB" evidence="10">
    <location>
        <begin position="4"/>
        <end position="292"/>
    </location>
</feature>
<keyword evidence="4 9" id="KW-0418">Kinase</keyword>
<feature type="binding site" evidence="9">
    <location>
        <begin position="249"/>
        <end position="250"/>
    </location>
    <ligand>
        <name>ATP</name>
        <dbReference type="ChEBI" id="CHEBI:30616"/>
    </ligand>
</feature>
<evidence type="ECO:0000256" key="8">
    <source>
        <dbReference type="ARBA" id="ARBA00023277"/>
    </source>
</evidence>
<accession>A0ABX7PV59</accession>
<comment type="similarity">
    <text evidence="9">Belongs to the carbohydrate kinase PfkB family. Ribokinase subfamily.</text>
</comment>
<feature type="binding site" evidence="9">
    <location>
        <begin position="9"/>
        <end position="11"/>
    </location>
    <ligand>
        <name>substrate</name>
    </ligand>
</feature>
<keyword evidence="2 9" id="KW-0479">Metal-binding</keyword>
<keyword evidence="7 9" id="KW-0630">Potassium</keyword>
<comment type="subunit">
    <text evidence="9">Homodimer.</text>
</comment>
<dbReference type="CDD" id="cd01174">
    <property type="entry name" value="ribokinase"/>
    <property type="match status" value="1"/>
</dbReference>
<feature type="binding site" evidence="9">
    <location>
        <begin position="37"/>
        <end position="41"/>
    </location>
    <ligand>
        <name>substrate</name>
    </ligand>
</feature>
<dbReference type="RefSeq" id="WP_206847012.1">
    <property type="nucleotide sequence ID" value="NZ_CP065956.1"/>
</dbReference>
<comment type="cofactor">
    <cofactor evidence="9">
        <name>Mg(2+)</name>
        <dbReference type="ChEBI" id="CHEBI:18420"/>
    </cofactor>
    <text evidence="9">Requires a divalent cation, most likely magnesium in vivo, as an electrophilic catalyst to aid phosphoryl group transfer. It is the chelate of the metal and the nucleotide that is the actual substrate.</text>
</comment>
<evidence type="ECO:0000313" key="11">
    <source>
        <dbReference type="EMBL" id="QSR86787.1"/>
    </source>
</evidence>
<keyword evidence="12" id="KW-1185">Reference proteome</keyword>
<comment type="function">
    <text evidence="9">Catalyzes the phosphorylation of ribose at O-5 in a reaction requiring ATP and magnesium. The resulting D-ribose-5-phosphate can then be used either for sythesis of nucleotides, histidine, and tryptophan, or as a component of the pentose phosphate pathway.</text>
</comment>
<dbReference type="PANTHER" id="PTHR10584:SF166">
    <property type="entry name" value="RIBOKINASE"/>
    <property type="match status" value="1"/>
</dbReference>
<evidence type="ECO:0000256" key="1">
    <source>
        <dbReference type="ARBA" id="ARBA00022679"/>
    </source>
</evidence>
<keyword evidence="1 9" id="KW-0808">Transferase</keyword>
<evidence type="ECO:0000256" key="2">
    <source>
        <dbReference type="ARBA" id="ARBA00022723"/>
    </source>
</evidence>
<evidence type="ECO:0000256" key="7">
    <source>
        <dbReference type="ARBA" id="ARBA00022958"/>
    </source>
</evidence>
<dbReference type="InterPro" id="IPR011877">
    <property type="entry name" value="Ribokinase"/>
</dbReference>
<evidence type="ECO:0000313" key="12">
    <source>
        <dbReference type="Proteomes" id="UP000663088"/>
    </source>
</evidence>
<comment type="subcellular location">
    <subcellularLocation>
        <location evidence="9">Cytoplasm</location>
    </subcellularLocation>
</comment>
<comment type="pathway">
    <text evidence="9">Carbohydrate metabolism; D-ribose degradation; D-ribose 5-phosphate from beta-D-ribopyranose: step 2/2.</text>
</comment>
<gene>
    <name evidence="9" type="primary">rbsK</name>
    <name evidence="11" type="ORF">EM20IM_10035</name>
</gene>
<feature type="binding site" evidence="9">
    <location>
        <begin position="217"/>
        <end position="222"/>
    </location>
    <ligand>
        <name>ATP</name>
        <dbReference type="ChEBI" id="CHEBI:30616"/>
    </ligand>
</feature>
<feature type="binding site" evidence="9">
    <location>
        <position position="285"/>
    </location>
    <ligand>
        <name>K(+)</name>
        <dbReference type="ChEBI" id="CHEBI:29103"/>
    </ligand>
</feature>
<feature type="active site" description="Proton acceptor" evidence="9">
    <location>
        <position position="250"/>
    </location>
</feature>
<dbReference type="Gene3D" id="3.40.1190.20">
    <property type="match status" value="1"/>
</dbReference>
<feature type="binding site" evidence="9">
    <location>
        <position position="246"/>
    </location>
    <ligand>
        <name>K(+)</name>
        <dbReference type="ChEBI" id="CHEBI:29103"/>
    </ligand>
</feature>
<evidence type="ECO:0000259" key="10">
    <source>
        <dbReference type="Pfam" id="PF00294"/>
    </source>
</evidence>
<dbReference type="EC" id="2.7.1.15" evidence="9"/>
<comment type="activity regulation">
    <text evidence="9">Activated by a monovalent cation that binds near, but not in, the active site. The most likely occupant of the site in vivo is potassium. Ion binding induces a conformational change that may alter substrate affinity.</text>
</comment>
<feature type="binding site" evidence="9">
    <location>
        <position position="138"/>
    </location>
    <ligand>
        <name>substrate</name>
    </ligand>
</feature>
<keyword evidence="9" id="KW-0963">Cytoplasm</keyword>
<proteinExistence type="inferred from homology"/>
<name>A0ABX7PV59_9BACT</name>
<evidence type="ECO:0000256" key="5">
    <source>
        <dbReference type="ARBA" id="ARBA00022840"/>
    </source>
</evidence>
<feature type="binding site" evidence="9">
    <location>
        <position position="250"/>
    </location>
    <ligand>
        <name>substrate</name>
    </ligand>
</feature>
<dbReference type="InterPro" id="IPR002139">
    <property type="entry name" value="Ribo/fructo_kinase"/>
</dbReference>
<dbReference type="PANTHER" id="PTHR10584">
    <property type="entry name" value="SUGAR KINASE"/>
    <property type="match status" value="1"/>
</dbReference>
<evidence type="ECO:0000256" key="6">
    <source>
        <dbReference type="ARBA" id="ARBA00022842"/>
    </source>
</evidence>
<dbReference type="SUPFAM" id="SSF53613">
    <property type="entry name" value="Ribokinase-like"/>
    <property type="match status" value="1"/>
</dbReference>
<protein>
    <recommendedName>
        <fullName evidence="9">Ribokinase</fullName>
        <shortName evidence="9">RK</shortName>
        <ecNumber evidence="9">2.7.1.15</ecNumber>
    </recommendedName>
</protein>
<keyword evidence="8 9" id="KW-0119">Carbohydrate metabolism</keyword>
<dbReference type="Pfam" id="PF00294">
    <property type="entry name" value="PfkB"/>
    <property type="match status" value="1"/>
</dbReference>
<feature type="binding site" evidence="9">
    <location>
        <position position="244"/>
    </location>
    <ligand>
        <name>K(+)</name>
        <dbReference type="ChEBI" id="CHEBI:29103"/>
    </ligand>
</feature>
<dbReference type="InterPro" id="IPR011611">
    <property type="entry name" value="PfkB_dom"/>
</dbReference>
<keyword evidence="3 9" id="KW-0547">Nucleotide-binding</keyword>
<evidence type="ECO:0000256" key="9">
    <source>
        <dbReference type="HAMAP-Rule" id="MF_01987"/>
    </source>
</evidence>
<feature type="binding site" evidence="9">
    <location>
        <position position="280"/>
    </location>
    <ligand>
        <name>K(+)</name>
        <dbReference type="ChEBI" id="CHEBI:29103"/>
    </ligand>
</feature>
<feature type="binding site" evidence="9">
    <location>
        <position position="182"/>
    </location>
    <ligand>
        <name>ATP</name>
        <dbReference type="ChEBI" id="CHEBI:30616"/>
    </ligand>
</feature>
<organism evidence="11 12">
    <name type="scientific">Candidatus Methylacidiphilum infernorum</name>
    <dbReference type="NCBI Taxonomy" id="511746"/>
    <lineage>
        <taxon>Bacteria</taxon>
        <taxon>Pseudomonadati</taxon>
        <taxon>Verrucomicrobiota</taxon>
        <taxon>Methylacidiphilae</taxon>
        <taxon>Methylacidiphilales</taxon>
        <taxon>Methylacidiphilaceae</taxon>
        <taxon>Methylacidiphilum (ex Ratnadevi et al. 2023)</taxon>
    </lineage>
</organism>
<comment type="catalytic activity">
    <reaction evidence="9">
        <text>D-ribose + ATP = D-ribose 5-phosphate + ADP + H(+)</text>
        <dbReference type="Rhea" id="RHEA:13697"/>
        <dbReference type="ChEBI" id="CHEBI:15378"/>
        <dbReference type="ChEBI" id="CHEBI:30616"/>
        <dbReference type="ChEBI" id="CHEBI:47013"/>
        <dbReference type="ChEBI" id="CHEBI:78346"/>
        <dbReference type="ChEBI" id="CHEBI:456216"/>
        <dbReference type="EC" id="2.7.1.15"/>
    </reaction>
</comment>